<evidence type="ECO:0000313" key="3">
    <source>
        <dbReference type="Proteomes" id="UP000276991"/>
    </source>
</evidence>
<name>A0A498SSC6_ACAVI</name>
<keyword evidence="3" id="KW-1185">Reference proteome</keyword>
<keyword evidence="1" id="KW-0812">Transmembrane</keyword>
<evidence type="ECO:0000313" key="2">
    <source>
        <dbReference type="EMBL" id="VBB32989.1"/>
    </source>
</evidence>
<accession>A0A498SSC6</accession>
<gene>
    <name evidence="2" type="ORF">NAV_LOCUS7780</name>
</gene>
<keyword evidence="1" id="KW-0472">Membrane</keyword>
<keyword evidence="1" id="KW-1133">Transmembrane helix</keyword>
<dbReference type="AlphaFoldDB" id="A0A498SSC6"/>
<protein>
    <submittedName>
        <fullName evidence="2">Uncharacterized protein</fullName>
    </submittedName>
</protein>
<dbReference type="OrthoDB" id="5786237at2759"/>
<proteinExistence type="predicted"/>
<dbReference type="EMBL" id="UPTC01002063">
    <property type="protein sequence ID" value="VBB32989.1"/>
    <property type="molecule type" value="Genomic_DNA"/>
</dbReference>
<reference evidence="2 3" key="1">
    <citation type="submission" date="2018-08" db="EMBL/GenBank/DDBJ databases">
        <authorList>
            <person name="Laetsch R D."/>
            <person name="Stevens L."/>
            <person name="Kumar S."/>
            <person name="Blaxter L. M."/>
        </authorList>
    </citation>
    <scope>NUCLEOTIDE SEQUENCE [LARGE SCALE GENOMIC DNA]</scope>
</reference>
<dbReference type="Proteomes" id="UP000276991">
    <property type="component" value="Unassembled WGS sequence"/>
</dbReference>
<feature type="transmembrane region" description="Helical" evidence="1">
    <location>
        <begin position="24"/>
        <end position="47"/>
    </location>
</feature>
<evidence type="ECO:0000256" key="1">
    <source>
        <dbReference type="SAM" id="Phobius"/>
    </source>
</evidence>
<sequence>MVVSRWVRIARVARSYPRWVWNNWPLHFVGVVFCFVPMTVIVMYDIWKYGAGYDSMPYYRKYYHVVRPDDPIAVKWRPPEDYPAPFETNRANRWPISYWKDYGFGLRKWKD</sequence>
<organism evidence="2 3">
    <name type="scientific">Acanthocheilonema viteae</name>
    <name type="common">Filarial nematode worm</name>
    <name type="synonym">Dipetalonema viteae</name>
    <dbReference type="NCBI Taxonomy" id="6277"/>
    <lineage>
        <taxon>Eukaryota</taxon>
        <taxon>Metazoa</taxon>
        <taxon>Ecdysozoa</taxon>
        <taxon>Nematoda</taxon>
        <taxon>Chromadorea</taxon>
        <taxon>Rhabditida</taxon>
        <taxon>Spirurina</taxon>
        <taxon>Spiruromorpha</taxon>
        <taxon>Filarioidea</taxon>
        <taxon>Onchocercidae</taxon>
        <taxon>Acanthocheilonema</taxon>
    </lineage>
</organism>